<feature type="transmembrane region" description="Helical" evidence="9">
    <location>
        <begin position="347"/>
        <end position="366"/>
    </location>
</feature>
<feature type="compositionally biased region" description="Basic and acidic residues" evidence="8">
    <location>
        <begin position="457"/>
        <end position="469"/>
    </location>
</feature>
<dbReference type="GO" id="GO:0033619">
    <property type="term" value="P:membrane protein proteolysis"/>
    <property type="evidence" value="ECO:0007669"/>
    <property type="project" value="TreeGrafter"/>
</dbReference>
<name>A0A0V1HXK3_9BILA</name>
<dbReference type="GO" id="GO:0006465">
    <property type="term" value="P:signal peptide processing"/>
    <property type="evidence" value="ECO:0007669"/>
    <property type="project" value="TreeGrafter"/>
</dbReference>
<dbReference type="InterPro" id="IPR006639">
    <property type="entry name" value="Preselin/SPP"/>
</dbReference>
<keyword evidence="10" id="KW-0645">Protease</keyword>
<feature type="transmembrane region" description="Helical" evidence="9">
    <location>
        <begin position="378"/>
        <end position="399"/>
    </location>
</feature>
<dbReference type="SMART" id="SM00730">
    <property type="entry name" value="PSN"/>
    <property type="match status" value="1"/>
</dbReference>
<keyword evidence="4" id="KW-0378">Hydrolase</keyword>
<keyword evidence="5" id="KW-0256">Endoplasmic reticulum</keyword>
<evidence type="ECO:0000313" key="11">
    <source>
        <dbReference type="Proteomes" id="UP000055024"/>
    </source>
</evidence>
<dbReference type="Proteomes" id="UP000055024">
    <property type="component" value="Unassembled WGS sequence"/>
</dbReference>
<feature type="compositionally biased region" description="Acidic residues" evidence="8">
    <location>
        <begin position="444"/>
        <end position="456"/>
    </location>
</feature>
<feature type="transmembrane region" description="Helical" evidence="9">
    <location>
        <begin position="78"/>
        <end position="96"/>
    </location>
</feature>
<evidence type="ECO:0000256" key="7">
    <source>
        <dbReference type="ARBA" id="ARBA00023136"/>
    </source>
</evidence>
<proteinExistence type="inferred from homology"/>
<evidence type="ECO:0000256" key="6">
    <source>
        <dbReference type="ARBA" id="ARBA00022989"/>
    </source>
</evidence>
<evidence type="ECO:0000313" key="10">
    <source>
        <dbReference type="EMBL" id="KRZ15153.1"/>
    </source>
</evidence>
<keyword evidence="3 9" id="KW-0812">Transmembrane</keyword>
<dbReference type="EMBL" id="JYDP01000019">
    <property type="protein sequence ID" value="KRZ15153.1"/>
    <property type="molecule type" value="Genomic_DNA"/>
</dbReference>
<dbReference type="PANTHER" id="PTHR12174">
    <property type="entry name" value="SIGNAL PEPTIDE PEPTIDASE"/>
    <property type="match status" value="1"/>
</dbReference>
<dbReference type="STRING" id="268475.A0A0V1HXK3"/>
<dbReference type="GO" id="GO:0098554">
    <property type="term" value="C:cytoplasmic side of endoplasmic reticulum membrane"/>
    <property type="evidence" value="ECO:0007669"/>
    <property type="project" value="TreeGrafter"/>
</dbReference>
<reference evidence="10 11" key="1">
    <citation type="submission" date="2015-01" db="EMBL/GenBank/DDBJ databases">
        <title>Evolution of Trichinella species and genotypes.</title>
        <authorList>
            <person name="Korhonen P.K."/>
            <person name="Edoardo P."/>
            <person name="Giuseppe L.R."/>
            <person name="Gasser R.B."/>
        </authorList>
    </citation>
    <scope>NUCLEOTIDE SEQUENCE [LARGE SCALE GENOMIC DNA]</scope>
    <source>
        <strain evidence="10">ISS1029</strain>
    </source>
</reference>
<comment type="subcellular location">
    <subcellularLocation>
        <location evidence="1">Endoplasmic reticulum membrane</location>
        <topology evidence="1">Multi-pass membrane protein</topology>
    </subcellularLocation>
</comment>
<comment type="similarity">
    <text evidence="2">Belongs to the peptidase A22B family.</text>
</comment>
<evidence type="ECO:0000256" key="8">
    <source>
        <dbReference type="SAM" id="MobiDB-lite"/>
    </source>
</evidence>
<evidence type="ECO:0000256" key="5">
    <source>
        <dbReference type="ARBA" id="ARBA00022824"/>
    </source>
</evidence>
<accession>A0A0V1HXK3</accession>
<feature type="transmembrane region" description="Helical" evidence="9">
    <location>
        <begin position="300"/>
        <end position="327"/>
    </location>
</feature>
<dbReference type="InterPro" id="IPR007369">
    <property type="entry name" value="Peptidase_A22B_SPP"/>
</dbReference>
<evidence type="ECO:0000256" key="9">
    <source>
        <dbReference type="SAM" id="Phobius"/>
    </source>
</evidence>
<organism evidence="10 11">
    <name type="scientific">Trichinella zimbabwensis</name>
    <dbReference type="NCBI Taxonomy" id="268475"/>
    <lineage>
        <taxon>Eukaryota</taxon>
        <taxon>Metazoa</taxon>
        <taxon>Ecdysozoa</taxon>
        <taxon>Nematoda</taxon>
        <taxon>Enoplea</taxon>
        <taxon>Dorylaimia</taxon>
        <taxon>Trichinellida</taxon>
        <taxon>Trichinellidae</taxon>
        <taxon>Trichinella</taxon>
    </lineage>
</organism>
<dbReference type="GO" id="GO:0042500">
    <property type="term" value="F:aspartic endopeptidase activity, intramembrane cleaving"/>
    <property type="evidence" value="ECO:0007669"/>
    <property type="project" value="InterPro"/>
</dbReference>
<evidence type="ECO:0000256" key="4">
    <source>
        <dbReference type="ARBA" id="ARBA00022801"/>
    </source>
</evidence>
<sequence>LKNSGVVMDKVNQADNTASTPKSDGPSIIADEALFAYFALYFMALLSMLIGCFRSSAIVRHHVEKNRKMDKSITIKDFRSFPVQSSITLCVLYLFFKHDVILMRLAMYTIKGAHYAIETLMPYSDVMFVDKLIELNNMTINKLTTISERIGTDLMNTTMANATAASGWALFSKHTIRPILRWITCLLAITCMSELAKPFVQKLIINAPKCFGKFRENIFYEVVVVSSKTEDFERPKKLGSYWFDRYDIYGSFLCLPIIACHLWKNHWITNNLIGLALSVTAIGSLHVSSFKAGVALSCGLFVYDVFWVFGTEVMVTVASNIDAPVLLKFPRNLLQISDPLSNAGTKFAILGLGDIIVPGIFIALLLRFGESRQKRRYFYSAVFAYAAGLFITTWVMHVFKAGQPALLYLVPLCVGIPTLVALISGELHHMITYNEDHLVQHDDSDVEDESENSDAEAVDHNLEESKKRK</sequence>
<evidence type="ECO:0000256" key="2">
    <source>
        <dbReference type="ARBA" id="ARBA00006859"/>
    </source>
</evidence>
<feature type="non-terminal residue" evidence="10">
    <location>
        <position position="1"/>
    </location>
</feature>
<keyword evidence="11" id="KW-1185">Reference proteome</keyword>
<dbReference type="GO" id="GO:0098553">
    <property type="term" value="C:lumenal side of endoplasmic reticulum membrane"/>
    <property type="evidence" value="ECO:0007669"/>
    <property type="project" value="TreeGrafter"/>
</dbReference>
<feature type="transmembrane region" description="Helical" evidence="9">
    <location>
        <begin position="405"/>
        <end position="423"/>
    </location>
</feature>
<keyword evidence="6 9" id="KW-1133">Transmembrane helix</keyword>
<dbReference type="AlphaFoldDB" id="A0A0V1HXK3"/>
<evidence type="ECO:0000256" key="1">
    <source>
        <dbReference type="ARBA" id="ARBA00004477"/>
    </source>
</evidence>
<feature type="transmembrane region" description="Helical" evidence="9">
    <location>
        <begin position="34"/>
        <end position="57"/>
    </location>
</feature>
<keyword evidence="7 9" id="KW-0472">Membrane</keyword>
<dbReference type="OrthoDB" id="29661at2759"/>
<gene>
    <name evidence="10" type="primary">imp-2</name>
    <name evidence="10" type="ORF">T11_15345</name>
</gene>
<comment type="caution">
    <text evidence="10">The sequence shown here is derived from an EMBL/GenBank/DDBJ whole genome shotgun (WGS) entry which is preliminary data.</text>
</comment>
<evidence type="ECO:0000256" key="3">
    <source>
        <dbReference type="ARBA" id="ARBA00022692"/>
    </source>
</evidence>
<dbReference type="PANTHER" id="PTHR12174:SF23">
    <property type="entry name" value="MINOR HISTOCOMPATIBILITY ANTIGEN H13"/>
    <property type="match status" value="1"/>
</dbReference>
<protein>
    <submittedName>
        <fullName evidence="10">Intramembrane protease 2</fullName>
    </submittedName>
</protein>
<feature type="region of interest" description="Disordered" evidence="8">
    <location>
        <begin position="442"/>
        <end position="469"/>
    </location>
</feature>
<feature type="transmembrane region" description="Helical" evidence="9">
    <location>
        <begin position="270"/>
        <end position="288"/>
    </location>
</feature>
<dbReference type="Pfam" id="PF04258">
    <property type="entry name" value="Peptidase_A22B"/>
    <property type="match status" value="1"/>
</dbReference>